<keyword evidence="2" id="KW-1133">Transmembrane helix</keyword>
<dbReference type="EMBL" id="DS113189">
    <property type="protein sequence ID" value="EAY21592.1"/>
    <property type="molecule type" value="Genomic_DNA"/>
</dbReference>
<evidence type="ECO:0000313" key="4">
    <source>
        <dbReference type="Proteomes" id="UP000001542"/>
    </source>
</evidence>
<dbReference type="RefSeq" id="XP_001582578.1">
    <property type="nucleotide sequence ID" value="XM_001582528.1"/>
</dbReference>
<keyword evidence="2" id="KW-0472">Membrane</keyword>
<dbReference type="InParanoid" id="A2DDB3"/>
<feature type="transmembrane region" description="Helical" evidence="2">
    <location>
        <begin position="35"/>
        <end position="53"/>
    </location>
</feature>
<evidence type="ECO:0008006" key="5">
    <source>
        <dbReference type="Google" id="ProtNLM"/>
    </source>
</evidence>
<feature type="transmembrane region" description="Helical" evidence="2">
    <location>
        <begin position="322"/>
        <end position="344"/>
    </location>
</feature>
<evidence type="ECO:0000313" key="3">
    <source>
        <dbReference type="EMBL" id="EAY21592.1"/>
    </source>
</evidence>
<dbReference type="VEuPathDB" id="TrichDB:TVAG_013570"/>
<protein>
    <recommendedName>
        <fullName evidence="5">Transmembrane protein</fullName>
    </recommendedName>
</protein>
<dbReference type="KEGG" id="tva:5467142"/>
<dbReference type="Proteomes" id="UP000001542">
    <property type="component" value="Unassembled WGS sequence"/>
</dbReference>
<gene>
    <name evidence="3" type="ORF">TVAG_013570</name>
</gene>
<evidence type="ECO:0000256" key="1">
    <source>
        <dbReference type="SAM" id="MobiDB-lite"/>
    </source>
</evidence>
<reference evidence="3" key="2">
    <citation type="journal article" date="2007" name="Science">
        <title>Draft genome sequence of the sexually transmitted pathogen Trichomonas vaginalis.</title>
        <authorList>
            <person name="Carlton J.M."/>
            <person name="Hirt R.P."/>
            <person name="Silva J.C."/>
            <person name="Delcher A.L."/>
            <person name="Schatz M."/>
            <person name="Zhao Q."/>
            <person name="Wortman J.R."/>
            <person name="Bidwell S.L."/>
            <person name="Alsmark U.C.M."/>
            <person name="Besteiro S."/>
            <person name="Sicheritz-Ponten T."/>
            <person name="Noel C.J."/>
            <person name="Dacks J.B."/>
            <person name="Foster P.G."/>
            <person name="Simillion C."/>
            <person name="Van de Peer Y."/>
            <person name="Miranda-Saavedra D."/>
            <person name="Barton G.J."/>
            <person name="Westrop G.D."/>
            <person name="Mueller S."/>
            <person name="Dessi D."/>
            <person name="Fiori P.L."/>
            <person name="Ren Q."/>
            <person name="Paulsen I."/>
            <person name="Zhang H."/>
            <person name="Bastida-Corcuera F.D."/>
            <person name="Simoes-Barbosa A."/>
            <person name="Brown M.T."/>
            <person name="Hayes R.D."/>
            <person name="Mukherjee M."/>
            <person name="Okumura C.Y."/>
            <person name="Schneider R."/>
            <person name="Smith A.J."/>
            <person name="Vanacova S."/>
            <person name="Villalvazo M."/>
            <person name="Haas B.J."/>
            <person name="Pertea M."/>
            <person name="Feldblyum T.V."/>
            <person name="Utterback T.R."/>
            <person name="Shu C.L."/>
            <person name="Osoegawa K."/>
            <person name="de Jong P.J."/>
            <person name="Hrdy I."/>
            <person name="Horvathova L."/>
            <person name="Zubacova Z."/>
            <person name="Dolezal P."/>
            <person name="Malik S.B."/>
            <person name="Logsdon J.M. Jr."/>
            <person name="Henze K."/>
            <person name="Gupta A."/>
            <person name="Wang C.C."/>
            <person name="Dunne R.L."/>
            <person name="Upcroft J.A."/>
            <person name="Upcroft P."/>
            <person name="White O."/>
            <person name="Salzberg S.L."/>
            <person name="Tang P."/>
            <person name="Chiu C.-H."/>
            <person name="Lee Y.-S."/>
            <person name="Embley T.M."/>
            <person name="Coombs G.H."/>
            <person name="Mottram J.C."/>
            <person name="Tachezy J."/>
            <person name="Fraser-Liggett C.M."/>
            <person name="Johnson P.J."/>
        </authorList>
    </citation>
    <scope>NUCLEOTIDE SEQUENCE [LARGE SCALE GENOMIC DNA]</scope>
    <source>
        <strain evidence="3">G3</strain>
    </source>
</reference>
<dbReference type="VEuPathDB" id="TrichDB:TVAGG3_0986770"/>
<accession>A2DDB3</accession>
<keyword evidence="4" id="KW-1185">Reference proteome</keyword>
<feature type="transmembrane region" description="Helical" evidence="2">
    <location>
        <begin position="198"/>
        <end position="217"/>
    </location>
</feature>
<feature type="region of interest" description="Disordered" evidence="1">
    <location>
        <begin position="1"/>
        <end position="21"/>
    </location>
</feature>
<proteinExistence type="predicted"/>
<reference evidence="3" key="1">
    <citation type="submission" date="2006-10" db="EMBL/GenBank/DDBJ databases">
        <authorList>
            <person name="Amadeo P."/>
            <person name="Zhao Q."/>
            <person name="Wortman J."/>
            <person name="Fraser-Liggett C."/>
            <person name="Carlton J."/>
        </authorList>
    </citation>
    <scope>NUCLEOTIDE SEQUENCE</scope>
    <source>
        <strain evidence="3">G3</strain>
    </source>
</reference>
<dbReference type="AlphaFoldDB" id="A2DDB3"/>
<sequence length="445" mass="50434">MTQETDVNYEISLGGHEEDSSTTGPFLIDSIEKPILWFIIVFLMGFIAIRLVSSTWTTAGKQRKSEIVEIKKPLSDSTFNVDLDLTSLSEFHKKIALKCSLILDSREANVKEIDYSFIAHYLRNKSIVDSKTLKDEKAEVSFLLGSKESNEIEIFVFNEKVNFDEIDLQLAITANYNNVVSVRFIWELESNNSDKFFVLSRLILTGMILYMLTIFLLHATFKNNAQVQSLGSILGVFGVISGIPLKTFITPENYPMINCILSSILIYTYRLFCILAIRGTENRTGGFSYIIFTLYGLLYVALTVIFVLTLTGVNTQFSDGSILLFMSILEIIAIGYELFSKFVFNSIVSMKRYIYFCAMSFANILFDLTIQNKFAFPISSLRQSVSNGLWPSLHVVLCVFLLFLMQNNFEEGYNQIDNVETHVPEFIDIEGGIGVDVHSEPSEKE</sequence>
<name>A2DDB3_TRIV3</name>
<keyword evidence="2" id="KW-0812">Transmembrane</keyword>
<feature type="transmembrane region" description="Helical" evidence="2">
    <location>
        <begin position="255"/>
        <end position="277"/>
    </location>
</feature>
<feature type="transmembrane region" description="Helical" evidence="2">
    <location>
        <begin position="353"/>
        <end position="376"/>
    </location>
</feature>
<feature type="transmembrane region" description="Helical" evidence="2">
    <location>
        <begin position="289"/>
        <end position="310"/>
    </location>
</feature>
<feature type="transmembrane region" description="Helical" evidence="2">
    <location>
        <begin position="388"/>
        <end position="405"/>
    </location>
</feature>
<evidence type="ECO:0000256" key="2">
    <source>
        <dbReference type="SAM" id="Phobius"/>
    </source>
</evidence>
<organism evidence="3 4">
    <name type="scientific">Trichomonas vaginalis (strain ATCC PRA-98 / G3)</name>
    <dbReference type="NCBI Taxonomy" id="412133"/>
    <lineage>
        <taxon>Eukaryota</taxon>
        <taxon>Metamonada</taxon>
        <taxon>Parabasalia</taxon>
        <taxon>Trichomonadida</taxon>
        <taxon>Trichomonadidae</taxon>
        <taxon>Trichomonas</taxon>
    </lineage>
</organism>